<feature type="transmembrane region" description="Helical" evidence="7">
    <location>
        <begin position="77"/>
        <end position="99"/>
    </location>
</feature>
<dbReference type="PANTHER" id="PTHR43663">
    <property type="entry name" value="CHROMATE TRANSPORT PROTEIN-RELATED"/>
    <property type="match status" value="1"/>
</dbReference>
<dbReference type="PANTHER" id="PTHR43663:SF1">
    <property type="entry name" value="CHROMATE TRANSPORTER"/>
    <property type="match status" value="1"/>
</dbReference>
<evidence type="ECO:0000256" key="7">
    <source>
        <dbReference type="SAM" id="Phobius"/>
    </source>
</evidence>
<dbReference type="Pfam" id="PF02417">
    <property type="entry name" value="Chromate_transp"/>
    <property type="match status" value="1"/>
</dbReference>
<name>A0ABS9UFV1_9BACL</name>
<accession>A0ABS9UFV1</accession>
<dbReference type="Proteomes" id="UP001316087">
    <property type="component" value="Unassembled WGS sequence"/>
</dbReference>
<evidence type="ECO:0000256" key="2">
    <source>
        <dbReference type="ARBA" id="ARBA00005262"/>
    </source>
</evidence>
<protein>
    <submittedName>
        <fullName evidence="8">Chromate transporter</fullName>
    </submittedName>
</protein>
<keyword evidence="6 7" id="KW-0472">Membrane</keyword>
<comment type="subcellular location">
    <subcellularLocation>
        <location evidence="1">Cell membrane</location>
        <topology evidence="1">Multi-pass membrane protein</topology>
    </subcellularLocation>
</comment>
<gene>
    <name evidence="8" type="ORF">LZ480_13150</name>
</gene>
<sequence length="183" mass="19556">MAKQLHIFIAFFRSGILGFGGGPTTIPLVHKEVVKTYGWMTDEEFADVISIGNTLPGPIATKMAGYIGYRIGGWPGLITALFATVVPTVILIILLLSSLKQFHESKFVSGMTNGVIPVVAVMMGVLTYDFLKKSKASLGFKIAALIFIVSFIAIILLNIHPGIVISILLVLAIALPVKGGQES</sequence>
<keyword evidence="4 7" id="KW-0812">Transmembrane</keyword>
<dbReference type="InterPro" id="IPR052518">
    <property type="entry name" value="CHR_Transporter"/>
</dbReference>
<dbReference type="InterPro" id="IPR003370">
    <property type="entry name" value="Chromate_transpt"/>
</dbReference>
<evidence type="ECO:0000256" key="4">
    <source>
        <dbReference type="ARBA" id="ARBA00022692"/>
    </source>
</evidence>
<evidence type="ECO:0000256" key="1">
    <source>
        <dbReference type="ARBA" id="ARBA00004651"/>
    </source>
</evidence>
<keyword evidence="3" id="KW-1003">Cell membrane</keyword>
<evidence type="ECO:0000313" key="8">
    <source>
        <dbReference type="EMBL" id="MCH7322823.1"/>
    </source>
</evidence>
<dbReference type="EMBL" id="JAKZFC010000005">
    <property type="protein sequence ID" value="MCH7322823.1"/>
    <property type="molecule type" value="Genomic_DNA"/>
</dbReference>
<comment type="caution">
    <text evidence="8">The sequence shown here is derived from an EMBL/GenBank/DDBJ whole genome shotgun (WGS) entry which is preliminary data.</text>
</comment>
<evidence type="ECO:0000256" key="5">
    <source>
        <dbReference type="ARBA" id="ARBA00022989"/>
    </source>
</evidence>
<evidence type="ECO:0000256" key="6">
    <source>
        <dbReference type="ARBA" id="ARBA00023136"/>
    </source>
</evidence>
<evidence type="ECO:0000256" key="3">
    <source>
        <dbReference type="ARBA" id="ARBA00022475"/>
    </source>
</evidence>
<comment type="similarity">
    <text evidence="2">Belongs to the chromate ion transporter (CHR) (TC 2.A.51) family.</text>
</comment>
<keyword evidence="9" id="KW-1185">Reference proteome</keyword>
<proteinExistence type="inferred from homology"/>
<feature type="transmembrane region" description="Helical" evidence="7">
    <location>
        <begin position="111"/>
        <end position="131"/>
    </location>
</feature>
<evidence type="ECO:0000313" key="9">
    <source>
        <dbReference type="Proteomes" id="UP001316087"/>
    </source>
</evidence>
<reference evidence="8 9" key="1">
    <citation type="submission" date="2022-03" db="EMBL/GenBank/DDBJ databases">
        <authorList>
            <person name="Jo J.-H."/>
            <person name="Im W.-T."/>
        </authorList>
    </citation>
    <scope>NUCLEOTIDE SEQUENCE [LARGE SCALE GENOMIC DNA]</scope>
    <source>
        <strain evidence="8 9">MA9</strain>
    </source>
</reference>
<keyword evidence="5 7" id="KW-1133">Transmembrane helix</keyword>
<feature type="transmembrane region" description="Helical" evidence="7">
    <location>
        <begin position="138"/>
        <end position="157"/>
    </location>
</feature>
<organism evidence="8 9">
    <name type="scientific">Solibacillus palustris</name>
    <dbReference type="NCBI Taxonomy" id="2908203"/>
    <lineage>
        <taxon>Bacteria</taxon>
        <taxon>Bacillati</taxon>
        <taxon>Bacillota</taxon>
        <taxon>Bacilli</taxon>
        <taxon>Bacillales</taxon>
        <taxon>Caryophanaceae</taxon>
        <taxon>Solibacillus</taxon>
    </lineage>
</organism>